<keyword evidence="3" id="KW-1185">Reference proteome</keyword>
<sequence length="1226" mass="142034">MSEARDTVHTPFVTRRLSLIIPPKKAKKLTSRQKSNIKGRKNTGALKGFTDLPLDIIYEMVKFLEPKDLLNLIRTTKDFRALLTSRSALPIWKMVLSQVVPTLPPCPQDLCEMEYASLLFDTFCMACLSTRGSIETDFKVRLRLCSTCKKNNIRPPRDYCEKYDYSVLQDACKLLSPSFEDELPESADDNDLGEPYDSSANKLYDSYFKPEALIILNELTRLKSLDNPSAYEKFVSEQKAVATKMMNEGRELALWKSNAEMALIDQQMQALHRREERIKQKMSELGWEERYYPKSRHPLNKDQREADYREWCNYLYQRKEFSLRSWNMHLPRLRQLYERSKRVIQIDELSERVSSQYLAFRKARPLEARAFMPNWAEVSMLPIASDFMERNHVECADDAIQALLPRLVEAAVADFWTKALHDLMEILPAPTNASPLDEISDASSVPNSMKNVRSLFSCNCPNCRLFIVVSASYETSIFTYSEFLDHITTKMPIHPWQRVKPKADLLLQEVVNDILVLFEIPAESSLEEVEESRTFRCQCDQPGAQGPLSFRKLVEHVYRHRKWILKMSSSAQEKSRPLLDTLLYDSHSTERLKALLIASPSDAQWRLSLIIAPENAKKPVRVKRTTKGRGKAGALKGFTDLPLDMVYETVKFVEPKDLLNLARTSKDFRALLTSRSAAPIWKMVLSQVVPKLPPCPQDLCEMEYASLLFDTFCMACLSTRVSIIKTDFKVRLRLCPTCKKNNNLFMNTTGKETPTAFCGTRAFCYLRHSKTSFQRMLMANNDLGTPYDSATNKTESLYFIPEVVIMLSKLKSLESDPSAYQKFGNEQKAVATRMMNEGRELALWKSNAEIMQINQNLKVRDCRAERIEEEMSALGWEKKFYPTYSFDKGQRKTDYEYWRHYLYQHKPFSQRSWKITLPRLHQIYERSKRILQFQELTERVAAHYLAFRTTQPLEKRAFMPSWAEVSTSSIALEFTRKHYVECTDDMIQALIPHLVEAAIAYFRPRALEDLRMILCLPNSSCGVFGLSSHIVRKQVFIFSELLDHITTKGPRDLWNSVKPKGDPLLQQVIDEILEIFEISADSSLLEVEQTRTFRCRCDQPGDQGPLSFKKLVQHVYRHRIWFRMMADYRRHSADTPLFNSHSIERLRILLDIFTPSEDLNRADGTTSAEACHNSPPSRVYCRPCFRISRYPVGTSKNEEAMEYHMQYRHGKKLESGDFSDVYSLPQ</sequence>
<dbReference type="SMART" id="SM00256">
    <property type="entry name" value="FBOX"/>
    <property type="match status" value="2"/>
</dbReference>
<feature type="domain" description="F-box" evidence="1">
    <location>
        <begin position="635"/>
        <end position="684"/>
    </location>
</feature>
<dbReference type="SUPFAM" id="SSF81383">
    <property type="entry name" value="F-box domain"/>
    <property type="match status" value="2"/>
</dbReference>
<dbReference type="InterPro" id="IPR036047">
    <property type="entry name" value="F-box-like_dom_sf"/>
</dbReference>
<dbReference type="Proteomes" id="UP000521872">
    <property type="component" value="Unassembled WGS sequence"/>
</dbReference>
<gene>
    <name evidence="2" type="ORF">D9613_010297</name>
</gene>
<protein>
    <recommendedName>
        <fullName evidence="1">F-box domain-containing protein</fullName>
    </recommendedName>
</protein>
<comment type="caution">
    <text evidence="2">The sequence shown here is derived from an EMBL/GenBank/DDBJ whole genome shotgun (WGS) entry which is preliminary data.</text>
</comment>
<reference evidence="2 3" key="1">
    <citation type="submission" date="2019-12" db="EMBL/GenBank/DDBJ databases">
        <authorList>
            <person name="Floudas D."/>
            <person name="Bentzer J."/>
            <person name="Ahren D."/>
            <person name="Johansson T."/>
            <person name="Persson P."/>
            <person name="Tunlid A."/>
        </authorList>
    </citation>
    <scope>NUCLEOTIDE SEQUENCE [LARGE SCALE GENOMIC DNA]</scope>
    <source>
        <strain evidence="2 3">CBS 102.39</strain>
    </source>
</reference>
<organism evidence="2 3">
    <name type="scientific">Agrocybe pediades</name>
    <dbReference type="NCBI Taxonomy" id="84607"/>
    <lineage>
        <taxon>Eukaryota</taxon>
        <taxon>Fungi</taxon>
        <taxon>Dikarya</taxon>
        <taxon>Basidiomycota</taxon>
        <taxon>Agaricomycotina</taxon>
        <taxon>Agaricomycetes</taxon>
        <taxon>Agaricomycetidae</taxon>
        <taxon>Agaricales</taxon>
        <taxon>Agaricineae</taxon>
        <taxon>Strophariaceae</taxon>
        <taxon>Agrocybe</taxon>
    </lineage>
</organism>
<proteinExistence type="predicted"/>
<feature type="domain" description="F-box" evidence="1">
    <location>
        <begin position="46"/>
        <end position="95"/>
    </location>
</feature>
<dbReference type="AlphaFoldDB" id="A0A8H4VHG6"/>
<dbReference type="PROSITE" id="PS50181">
    <property type="entry name" value="FBOX"/>
    <property type="match status" value="2"/>
</dbReference>
<name>A0A8H4VHG6_9AGAR</name>
<evidence type="ECO:0000259" key="1">
    <source>
        <dbReference type="PROSITE" id="PS50181"/>
    </source>
</evidence>
<dbReference type="EMBL" id="JAACJL010000059">
    <property type="protein sequence ID" value="KAF4610061.1"/>
    <property type="molecule type" value="Genomic_DNA"/>
</dbReference>
<evidence type="ECO:0000313" key="2">
    <source>
        <dbReference type="EMBL" id="KAF4610061.1"/>
    </source>
</evidence>
<evidence type="ECO:0000313" key="3">
    <source>
        <dbReference type="Proteomes" id="UP000521872"/>
    </source>
</evidence>
<dbReference type="InterPro" id="IPR001810">
    <property type="entry name" value="F-box_dom"/>
</dbReference>
<dbReference type="Pfam" id="PF00646">
    <property type="entry name" value="F-box"/>
    <property type="match status" value="1"/>
</dbReference>
<accession>A0A8H4VHG6</accession>